<proteinExistence type="inferred from homology"/>
<dbReference type="Gene3D" id="2.70.98.10">
    <property type="match status" value="1"/>
</dbReference>
<evidence type="ECO:0000259" key="8">
    <source>
        <dbReference type="SMART" id="SM01038"/>
    </source>
</evidence>
<evidence type="ECO:0000256" key="6">
    <source>
        <dbReference type="ARBA" id="ARBA00023295"/>
    </source>
</evidence>
<keyword evidence="10" id="KW-1185">Reference proteome</keyword>
<dbReference type="InterPro" id="IPR006104">
    <property type="entry name" value="Glyco_hydro_2_N"/>
</dbReference>
<keyword evidence="6" id="KW-0326">Glycosidase</keyword>
<evidence type="ECO:0000256" key="3">
    <source>
        <dbReference type="ARBA" id="ARBA00012756"/>
    </source>
</evidence>
<dbReference type="AlphaFoldDB" id="A0A3D9ZTM2"/>
<dbReference type="PRINTS" id="PR00132">
    <property type="entry name" value="GLHYDRLASE2"/>
</dbReference>
<dbReference type="Pfam" id="PF02929">
    <property type="entry name" value="Bgal_small_N"/>
    <property type="match status" value="1"/>
</dbReference>
<evidence type="ECO:0000256" key="7">
    <source>
        <dbReference type="ARBA" id="ARBA00032230"/>
    </source>
</evidence>
<sequence length="923" mass="100049">MSDYLTDFGRPKGTVPPRAALHSDAPSIDLSGAWRFRLNPTATAGDDFWAAGYDDAGWDTLPVPSSWPMHGYGQPAYTNITYPFPIDPPHVPTENPTGDHRRVFDVPADWAGQRVLLRFEGVDSCGRVFVNGAEVGVTQGSRLTHEFDVTAHLRPGAANVLAVRVHQWSAGSYLEDQDMWWLPGIFRAVTLRVRPAGGLDDVFAHAAFDHATGQGTLRVDAPAGALLSVPELGLRDVAVNTDHVLEAVAPWTPETPTLYAASVSTETETVSLRLGFRTVAVVDGLLTGNGRRIFFRGVNRHEFHPDLGRVVPPDVVRAELQLMKAHHVNAIRTSHYPPDAALLDLCDELGFWVIVENDYETHGFEQNGWRDNPTDDPRWTDALVDRMRRTVERDKNHPCVVMWSLGNEAGVGQNLGPMAEAARAIDPDRPLHYEGDWSSTHTDVYSRMYPPPDEVAEIGAAETGLPFVLCEYAHAMGNGPGLLTTYRELFETYPRCQGGFIWEWIDHGIRRGDHFAYGGDFGEPVHDGNFVIDGLVFPDRTPSPGLTELGAVFAPVRLDADAGGLTVRNGYDHRDLTGVTLEWTVSVDGDTVASGQVEAPALGPGESHPVALPHVTHGFGEAWLTVTARLAGATVGAGQVRLHEAAPRPRRSGRRFARNALGPAQFRDGDLVALGGLALRGPRLDLWRAPIDNDIFGPDPVADRWRAAGLHRLTHRVVDVDASADAYVVTSRVAPAGTDRALLATYTWTADDDAVTLALHVEPTGDWAVPLPRAGVALAVPGRLGAVEWFGGGPGEAYVDSSAAALVGRYRSTVDGLQTPYVRPQENGNRTRVRQARLTDPTGAGLEILGHPTFELTARRWSTAALTAATHTNDLVPGPDVHVHLDYGHHGLGTAACGPPPAPEAWLRAEPFDLVVTLRAVKP</sequence>
<evidence type="ECO:0000313" key="9">
    <source>
        <dbReference type="EMBL" id="REG00260.1"/>
    </source>
</evidence>
<dbReference type="InterPro" id="IPR004199">
    <property type="entry name" value="B-gal_small/dom_5"/>
</dbReference>
<evidence type="ECO:0000256" key="5">
    <source>
        <dbReference type="ARBA" id="ARBA00022801"/>
    </source>
</evidence>
<dbReference type="EC" id="3.2.1.23" evidence="3"/>
<dbReference type="SUPFAM" id="SSF49303">
    <property type="entry name" value="beta-Galactosidase/glucuronidase domain"/>
    <property type="match status" value="2"/>
</dbReference>
<comment type="catalytic activity">
    <reaction evidence="1">
        <text>Hydrolysis of terminal non-reducing beta-D-galactose residues in beta-D-galactosides.</text>
        <dbReference type="EC" id="3.2.1.23"/>
    </reaction>
</comment>
<dbReference type="InterPro" id="IPR013783">
    <property type="entry name" value="Ig-like_fold"/>
</dbReference>
<dbReference type="Pfam" id="PF16353">
    <property type="entry name" value="LacZ_4"/>
    <property type="match status" value="1"/>
</dbReference>
<dbReference type="InterPro" id="IPR036156">
    <property type="entry name" value="Beta-gal/glucu_dom_sf"/>
</dbReference>
<dbReference type="OrthoDB" id="9762066at2"/>
<dbReference type="SMART" id="SM01038">
    <property type="entry name" value="Bgal_small_N"/>
    <property type="match status" value="1"/>
</dbReference>
<dbReference type="SUPFAM" id="SSF74650">
    <property type="entry name" value="Galactose mutarotase-like"/>
    <property type="match status" value="1"/>
</dbReference>
<dbReference type="EMBL" id="QUMQ01000001">
    <property type="protein sequence ID" value="REG00260.1"/>
    <property type="molecule type" value="Genomic_DNA"/>
</dbReference>
<dbReference type="Gene3D" id="2.60.120.260">
    <property type="entry name" value="Galactose-binding domain-like"/>
    <property type="match status" value="1"/>
</dbReference>
<dbReference type="InterPro" id="IPR017853">
    <property type="entry name" value="GH"/>
</dbReference>
<evidence type="ECO:0000256" key="1">
    <source>
        <dbReference type="ARBA" id="ARBA00001412"/>
    </source>
</evidence>
<dbReference type="InterPro" id="IPR050347">
    <property type="entry name" value="Bact_Beta-galactosidase"/>
</dbReference>
<dbReference type="InterPro" id="IPR006101">
    <property type="entry name" value="Glyco_hydro_2"/>
</dbReference>
<dbReference type="InterPro" id="IPR006103">
    <property type="entry name" value="Glyco_hydro_2_cat"/>
</dbReference>
<dbReference type="GO" id="GO:0005990">
    <property type="term" value="P:lactose catabolic process"/>
    <property type="evidence" value="ECO:0007669"/>
    <property type="project" value="TreeGrafter"/>
</dbReference>
<evidence type="ECO:0000313" key="10">
    <source>
        <dbReference type="Proteomes" id="UP000256913"/>
    </source>
</evidence>
<name>A0A3D9ZTM2_9ACTN</name>
<dbReference type="Pfam" id="PF02837">
    <property type="entry name" value="Glyco_hydro_2_N"/>
    <property type="match status" value="1"/>
</dbReference>
<dbReference type="InterPro" id="IPR023232">
    <property type="entry name" value="Glyco_hydro_2_AS"/>
</dbReference>
<dbReference type="Gene3D" id="2.60.40.10">
    <property type="entry name" value="Immunoglobulins"/>
    <property type="match status" value="2"/>
</dbReference>
<reference evidence="9 10" key="1">
    <citation type="submission" date="2018-08" db="EMBL/GenBank/DDBJ databases">
        <title>Sequencing the genomes of 1000 actinobacteria strains.</title>
        <authorList>
            <person name="Klenk H.-P."/>
        </authorList>
    </citation>
    <scope>NUCLEOTIDE SEQUENCE [LARGE SCALE GENOMIC DNA]</scope>
    <source>
        <strain evidence="9 10">DSM 44099</strain>
    </source>
</reference>
<dbReference type="InterPro" id="IPR008979">
    <property type="entry name" value="Galactose-bd-like_sf"/>
</dbReference>
<accession>A0A3D9ZTM2</accession>
<dbReference type="GO" id="GO:0004565">
    <property type="term" value="F:beta-galactosidase activity"/>
    <property type="evidence" value="ECO:0007669"/>
    <property type="project" value="UniProtKB-EC"/>
</dbReference>
<dbReference type="Pfam" id="PF02836">
    <property type="entry name" value="Glyco_hydro_2_C"/>
    <property type="match status" value="1"/>
</dbReference>
<dbReference type="PANTHER" id="PTHR46323">
    <property type="entry name" value="BETA-GALACTOSIDASE"/>
    <property type="match status" value="1"/>
</dbReference>
<dbReference type="Gene3D" id="3.20.20.80">
    <property type="entry name" value="Glycosidases"/>
    <property type="match status" value="1"/>
</dbReference>
<comment type="caution">
    <text evidence="9">The sequence shown here is derived from an EMBL/GenBank/DDBJ whole genome shotgun (WGS) entry which is preliminary data.</text>
</comment>
<dbReference type="RefSeq" id="WP_116071670.1">
    <property type="nucleotide sequence ID" value="NZ_BONB01000131.1"/>
</dbReference>
<dbReference type="PROSITE" id="PS00608">
    <property type="entry name" value="GLYCOSYL_HYDROL_F2_2"/>
    <property type="match status" value="1"/>
</dbReference>
<dbReference type="PROSITE" id="PS00719">
    <property type="entry name" value="GLYCOSYL_HYDROL_F2_1"/>
    <property type="match status" value="1"/>
</dbReference>
<dbReference type="PANTHER" id="PTHR46323:SF2">
    <property type="entry name" value="BETA-GALACTOSIDASE"/>
    <property type="match status" value="1"/>
</dbReference>
<dbReference type="GO" id="GO:0030246">
    <property type="term" value="F:carbohydrate binding"/>
    <property type="evidence" value="ECO:0007669"/>
    <property type="project" value="InterPro"/>
</dbReference>
<dbReference type="InterPro" id="IPR023230">
    <property type="entry name" value="Glyco_hydro_2_CS"/>
</dbReference>
<evidence type="ECO:0000256" key="4">
    <source>
        <dbReference type="ARBA" id="ARBA00013303"/>
    </source>
</evidence>
<dbReference type="GO" id="GO:0009341">
    <property type="term" value="C:beta-galactosidase complex"/>
    <property type="evidence" value="ECO:0007669"/>
    <property type="project" value="InterPro"/>
</dbReference>
<dbReference type="InterPro" id="IPR014718">
    <property type="entry name" value="GH-type_carb-bd"/>
</dbReference>
<dbReference type="InterPro" id="IPR032312">
    <property type="entry name" value="LacZ_4"/>
</dbReference>
<evidence type="ECO:0000256" key="2">
    <source>
        <dbReference type="ARBA" id="ARBA00007401"/>
    </source>
</evidence>
<dbReference type="InterPro" id="IPR011013">
    <property type="entry name" value="Gal_mutarotase_sf_dom"/>
</dbReference>
<dbReference type="Proteomes" id="UP000256913">
    <property type="component" value="Unassembled WGS sequence"/>
</dbReference>
<gene>
    <name evidence="9" type="ORF">DFJ67_6311</name>
</gene>
<keyword evidence="5" id="KW-0378">Hydrolase</keyword>
<comment type="similarity">
    <text evidence="2">Belongs to the glycosyl hydrolase 2 family.</text>
</comment>
<protein>
    <recommendedName>
        <fullName evidence="4">Beta-galactosidase</fullName>
        <ecNumber evidence="3">3.2.1.23</ecNumber>
    </recommendedName>
    <alternativeName>
        <fullName evidence="7">Lactase</fullName>
    </alternativeName>
</protein>
<feature type="domain" description="Beta galactosidase small chain/" evidence="8">
    <location>
        <begin position="660"/>
        <end position="919"/>
    </location>
</feature>
<dbReference type="SUPFAM" id="SSF51445">
    <property type="entry name" value="(Trans)glycosidases"/>
    <property type="match status" value="1"/>
</dbReference>
<organism evidence="9 10">
    <name type="scientific">Asanoa ferruginea</name>
    <dbReference type="NCBI Taxonomy" id="53367"/>
    <lineage>
        <taxon>Bacteria</taxon>
        <taxon>Bacillati</taxon>
        <taxon>Actinomycetota</taxon>
        <taxon>Actinomycetes</taxon>
        <taxon>Micromonosporales</taxon>
        <taxon>Micromonosporaceae</taxon>
        <taxon>Asanoa</taxon>
    </lineage>
</organism>
<dbReference type="SUPFAM" id="SSF49785">
    <property type="entry name" value="Galactose-binding domain-like"/>
    <property type="match status" value="1"/>
</dbReference>